<dbReference type="InterPro" id="IPR000914">
    <property type="entry name" value="SBP_5_dom"/>
</dbReference>
<dbReference type="Pfam" id="PF00496">
    <property type="entry name" value="SBP_bac_5"/>
    <property type="match status" value="1"/>
</dbReference>
<dbReference type="AlphaFoldDB" id="A0A1H9U674"/>
<dbReference type="Gene3D" id="3.40.190.10">
    <property type="entry name" value="Periplasmic binding protein-like II"/>
    <property type="match status" value="1"/>
</dbReference>
<dbReference type="GO" id="GO:0043190">
    <property type="term" value="C:ATP-binding cassette (ABC) transporter complex"/>
    <property type="evidence" value="ECO:0007669"/>
    <property type="project" value="InterPro"/>
</dbReference>
<proteinExistence type="predicted"/>
<feature type="chain" id="PRO_5039376165" evidence="1">
    <location>
        <begin position="27"/>
        <end position="505"/>
    </location>
</feature>
<dbReference type="PROSITE" id="PS51257">
    <property type="entry name" value="PROKAR_LIPOPROTEIN"/>
    <property type="match status" value="1"/>
</dbReference>
<evidence type="ECO:0000313" key="3">
    <source>
        <dbReference type="EMBL" id="SES05090.1"/>
    </source>
</evidence>
<dbReference type="SUPFAM" id="SSF53850">
    <property type="entry name" value="Periplasmic binding protein-like II"/>
    <property type="match status" value="1"/>
</dbReference>
<feature type="signal peptide" evidence="1">
    <location>
        <begin position="1"/>
        <end position="26"/>
    </location>
</feature>
<dbReference type="EMBL" id="FOGZ01000043">
    <property type="protein sequence ID" value="SES05090.1"/>
    <property type="molecule type" value="Genomic_DNA"/>
</dbReference>
<dbReference type="PIRSF" id="PIRSF002741">
    <property type="entry name" value="MppA"/>
    <property type="match status" value="1"/>
</dbReference>
<dbReference type="InterPro" id="IPR039424">
    <property type="entry name" value="SBP_5"/>
</dbReference>
<dbReference type="Gene3D" id="3.10.105.10">
    <property type="entry name" value="Dipeptide-binding Protein, Domain 3"/>
    <property type="match status" value="1"/>
</dbReference>
<evidence type="ECO:0000313" key="4">
    <source>
        <dbReference type="Proteomes" id="UP000198815"/>
    </source>
</evidence>
<organism evidence="3 4">
    <name type="scientific">Propionibacterium cyclohexanicum</name>
    <dbReference type="NCBI Taxonomy" id="64702"/>
    <lineage>
        <taxon>Bacteria</taxon>
        <taxon>Bacillati</taxon>
        <taxon>Actinomycetota</taxon>
        <taxon>Actinomycetes</taxon>
        <taxon>Propionibacteriales</taxon>
        <taxon>Propionibacteriaceae</taxon>
        <taxon>Propionibacterium</taxon>
    </lineage>
</organism>
<dbReference type="Proteomes" id="UP000198815">
    <property type="component" value="Unassembled WGS sequence"/>
</dbReference>
<keyword evidence="1" id="KW-0732">Signal</keyword>
<evidence type="ECO:0000259" key="2">
    <source>
        <dbReference type="Pfam" id="PF00496"/>
    </source>
</evidence>
<dbReference type="PANTHER" id="PTHR30290:SF65">
    <property type="entry name" value="MONOACYL PHOSPHATIDYLINOSITOL TETRAMANNOSIDE-BINDING PROTEIN LPQW-RELATED"/>
    <property type="match status" value="1"/>
</dbReference>
<keyword evidence="4" id="KW-1185">Reference proteome</keyword>
<dbReference type="PANTHER" id="PTHR30290">
    <property type="entry name" value="PERIPLASMIC BINDING COMPONENT OF ABC TRANSPORTER"/>
    <property type="match status" value="1"/>
</dbReference>
<sequence>MPSLSRRFLALTGLTLTAALALSACAQASAPDPEPGGERVLRVAALGGSSDTLNIDQLVSELPQVAAMQIWDSLVLLRGDQFEQVLAESITPNEDGSEWTITLPDGVSFHDGSPLTAADVLYSLGWIAASDRFAALYSDYDAAASRVLDERTVLVVLKRPRADFVETSLALGSYVIKEGMTDLNEGNGTGAYRLESFSADSGTVLVANESYWRGEPKIDRIELVPIADPATRATALTGGQVDFALGLNSTAAETIDSTAGYEVQRGGTANSSQFEFSMNTRIAPFDDPEVREALRSLLDRDQLVNIVFRGDGAIGNDLPGLGLPDYPTRFAQVEPDVAAARQVFESKGITEIGILVAETIPGITDATELLQQQLSEIGVTLKLEEVDPATLYSDIPKIQQAQMFATYVHNRPFLSHAVTFMIADSPYNWSGWADPEFNEAITTLQTVTDSAERQEALALAQDRVWSGTASLIWGFQEQLNGAIDALETVPMTQSLPLFWEVGYES</sequence>
<accession>A0A1H9U674</accession>
<name>A0A1H9U674_9ACTN</name>
<dbReference type="InterPro" id="IPR030678">
    <property type="entry name" value="Peptide/Ni-bd"/>
</dbReference>
<evidence type="ECO:0000256" key="1">
    <source>
        <dbReference type="SAM" id="SignalP"/>
    </source>
</evidence>
<protein>
    <submittedName>
        <fullName evidence="3">Peptide/nickel transport system substrate-binding protein</fullName>
    </submittedName>
</protein>
<dbReference type="GO" id="GO:0042597">
    <property type="term" value="C:periplasmic space"/>
    <property type="evidence" value="ECO:0007669"/>
    <property type="project" value="UniProtKB-ARBA"/>
</dbReference>
<dbReference type="STRING" id="64702.SAMN05443377_1434"/>
<reference evidence="3 4" key="1">
    <citation type="submission" date="2016-10" db="EMBL/GenBank/DDBJ databases">
        <authorList>
            <person name="de Groot N.N."/>
        </authorList>
    </citation>
    <scope>NUCLEOTIDE SEQUENCE [LARGE SCALE GENOMIC DNA]</scope>
    <source>
        <strain evidence="3 4">DSM 16859</strain>
    </source>
</reference>
<gene>
    <name evidence="3" type="ORF">SAMN05443377_1434</name>
</gene>
<dbReference type="GO" id="GO:1904680">
    <property type="term" value="F:peptide transmembrane transporter activity"/>
    <property type="evidence" value="ECO:0007669"/>
    <property type="project" value="TreeGrafter"/>
</dbReference>
<feature type="domain" description="Solute-binding protein family 5" evidence="2">
    <location>
        <begin position="83"/>
        <end position="410"/>
    </location>
</feature>
<dbReference type="GO" id="GO:0015833">
    <property type="term" value="P:peptide transport"/>
    <property type="evidence" value="ECO:0007669"/>
    <property type="project" value="TreeGrafter"/>
</dbReference>